<evidence type="ECO:0000313" key="2">
    <source>
        <dbReference type="EMBL" id="BEI92597.1"/>
    </source>
</evidence>
<dbReference type="KEGG" id="ccac:CcaHIS019_0502250"/>
<gene>
    <name evidence="2" type="ORF">CcaverHIS019_0502250</name>
</gene>
<evidence type="ECO:0000256" key="1">
    <source>
        <dbReference type="SAM" id="MobiDB-lite"/>
    </source>
</evidence>
<feature type="region of interest" description="Disordered" evidence="1">
    <location>
        <begin position="1"/>
        <end position="23"/>
    </location>
</feature>
<protein>
    <submittedName>
        <fullName evidence="2">Uncharacterized protein</fullName>
    </submittedName>
</protein>
<name>A0AA48QWV7_9TREE</name>
<keyword evidence="3" id="KW-1185">Reference proteome</keyword>
<evidence type="ECO:0000313" key="3">
    <source>
        <dbReference type="Proteomes" id="UP001233271"/>
    </source>
</evidence>
<dbReference type="GeneID" id="85496467"/>
<dbReference type="Proteomes" id="UP001233271">
    <property type="component" value="Chromosome 5"/>
</dbReference>
<proteinExistence type="predicted"/>
<organism evidence="2 3">
    <name type="scientific">Cutaneotrichosporon cavernicola</name>
    <dbReference type="NCBI Taxonomy" id="279322"/>
    <lineage>
        <taxon>Eukaryota</taxon>
        <taxon>Fungi</taxon>
        <taxon>Dikarya</taxon>
        <taxon>Basidiomycota</taxon>
        <taxon>Agaricomycotina</taxon>
        <taxon>Tremellomycetes</taxon>
        <taxon>Trichosporonales</taxon>
        <taxon>Trichosporonaceae</taxon>
        <taxon>Cutaneotrichosporon</taxon>
    </lineage>
</organism>
<sequence length="73" mass="8253">MPRHRSISPIPNAPHTSRQIGRQAWSDEEEQIWREAVVAVLRAHLLATVRADGRLAHRNGSLGAHLNAYIRKL</sequence>
<dbReference type="AlphaFoldDB" id="A0AA48QWV7"/>
<dbReference type="RefSeq" id="XP_060457862.1">
    <property type="nucleotide sequence ID" value="XM_060601361.1"/>
</dbReference>
<dbReference type="EMBL" id="AP028216">
    <property type="protein sequence ID" value="BEI92597.1"/>
    <property type="molecule type" value="Genomic_DNA"/>
</dbReference>
<accession>A0AA48QWV7</accession>
<reference evidence="2" key="1">
    <citation type="journal article" date="2023" name="BMC Genomics">
        <title>Chromosome-level genome assemblies of Cutaneotrichosporon spp. (Trichosporonales, Basidiomycota) reveal imbalanced evolution between nucleotide sequences and chromosome synteny.</title>
        <authorList>
            <person name="Kobayashi Y."/>
            <person name="Kayamori A."/>
            <person name="Aoki K."/>
            <person name="Shiwa Y."/>
            <person name="Matsutani M."/>
            <person name="Fujita N."/>
            <person name="Sugita T."/>
            <person name="Iwasaki W."/>
            <person name="Tanaka N."/>
            <person name="Takashima M."/>
        </authorList>
    </citation>
    <scope>NUCLEOTIDE SEQUENCE</scope>
    <source>
        <strain evidence="2">HIS019</strain>
    </source>
</reference>